<evidence type="ECO:0000313" key="3">
    <source>
        <dbReference type="Proteomes" id="UP000593737"/>
    </source>
</evidence>
<sequence length="123" mass="13498">MSNDEKISKSINSHGGRRLRAGRPLGSLNKLSRPLKEAAALHTEDCLAVLVQLRDHAESEQVRLAAAMALLDRGHGRPRQELDLNKSEGLTVVIERWPPVNRPQSGPVMIESHPSDTQEPVGT</sequence>
<evidence type="ECO:0000256" key="1">
    <source>
        <dbReference type="SAM" id="MobiDB-lite"/>
    </source>
</evidence>
<organism evidence="2 3">
    <name type="scientific">Candidatus Nitrospira kreftii</name>
    <dbReference type="NCBI Taxonomy" id="2652173"/>
    <lineage>
        <taxon>Bacteria</taxon>
        <taxon>Pseudomonadati</taxon>
        <taxon>Nitrospirota</taxon>
        <taxon>Nitrospiria</taxon>
        <taxon>Nitrospirales</taxon>
        <taxon>Nitrospiraceae</taxon>
        <taxon>Nitrospira</taxon>
    </lineage>
</organism>
<dbReference type="KEGG" id="nkf:Nkreftii_004176"/>
<reference evidence="2 3" key="1">
    <citation type="journal article" date="2020" name="ISME J.">
        <title>Enrichment and physiological characterization of a novel comammox Nitrospira indicates ammonium inhibition of complete nitrification.</title>
        <authorList>
            <person name="Sakoula D."/>
            <person name="Koch H."/>
            <person name="Frank J."/>
            <person name="Jetten M.S.M."/>
            <person name="van Kessel M.A.H.J."/>
            <person name="Lucker S."/>
        </authorList>
    </citation>
    <scope>NUCLEOTIDE SEQUENCE [LARGE SCALE GENOMIC DNA]</scope>
    <source>
        <strain evidence="2">Comreactor17</strain>
    </source>
</reference>
<feature type="region of interest" description="Disordered" evidence="1">
    <location>
        <begin position="101"/>
        <end position="123"/>
    </location>
</feature>
<name>A0A7S8FIJ6_9BACT</name>
<evidence type="ECO:0000313" key="2">
    <source>
        <dbReference type="EMBL" id="QPD06402.1"/>
    </source>
</evidence>
<feature type="region of interest" description="Disordered" evidence="1">
    <location>
        <begin position="1"/>
        <end position="29"/>
    </location>
</feature>
<dbReference type="Proteomes" id="UP000593737">
    <property type="component" value="Chromosome"/>
</dbReference>
<protein>
    <submittedName>
        <fullName evidence="2">Uncharacterized protein</fullName>
    </submittedName>
</protein>
<proteinExistence type="predicted"/>
<dbReference type="AlphaFoldDB" id="A0A7S8FIJ6"/>
<accession>A0A7S8FIJ6</accession>
<gene>
    <name evidence="2" type="ORF">Nkreftii_004176</name>
</gene>
<dbReference type="EMBL" id="CP047423">
    <property type="protein sequence ID" value="QPD06402.1"/>
    <property type="molecule type" value="Genomic_DNA"/>
</dbReference>